<dbReference type="EMBL" id="VWSH01000003">
    <property type="protein sequence ID" value="KAA5533616.1"/>
    <property type="molecule type" value="Genomic_DNA"/>
</dbReference>
<organism evidence="6 7">
    <name type="scientific">Taibaiella lutea</name>
    <dbReference type="NCBI Taxonomy" id="2608001"/>
    <lineage>
        <taxon>Bacteria</taxon>
        <taxon>Pseudomonadati</taxon>
        <taxon>Bacteroidota</taxon>
        <taxon>Chitinophagia</taxon>
        <taxon>Chitinophagales</taxon>
        <taxon>Chitinophagaceae</taxon>
        <taxon>Taibaiella</taxon>
    </lineage>
</organism>
<evidence type="ECO:0000313" key="6">
    <source>
        <dbReference type="EMBL" id="KAA5533616.1"/>
    </source>
</evidence>
<dbReference type="PIRSF" id="PIRSF002741">
    <property type="entry name" value="MppA"/>
    <property type="match status" value="1"/>
</dbReference>
<accession>A0A5M6CEW5</accession>
<keyword evidence="3 4" id="KW-0732">Signal</keyword>
<evidence type="ECO:0000313" key="7">
    <source>
        <dbReference type="Proteomes" id="UP000323632"/>
    </source>
</evidence>
<proteinExistence type="inferred from homology"/>
<reference evidence="6 7" key="1">
    <citation type="submission" date="2019-09" db="EMBL/GenBank/DDBJ databases">
        <title>Genome sequence and assembly of Taibaiella sp.</title>
        <authorList>
            <person name="Chhetri G."/>
        </authorList>
    </citation>
    <scope>NUCLEOTIDE SEQUENCE [LARGE SCALE GENOMIC DNA]</scope>
    <source>
        <strain evidence="6 7">KVB11</strain>
    </source>
</reference>
<dbReference type="PANTHER" id="PTHR30290:SF9">
    <property type="entry name" value="OLIGOPEPTIDE-BINDING PROTEIN APPA"/>
    <property type="match status" value="1"/>
</dbReference>
<name>A0A5M6CEW5_9BACT</name>
<dbReference type="GO" id="GO:0043190">
    <property type="term" value="C:ATP-binding cassette (ABC) transporter complex"/>
    <property type="evidence" value="ECO:0007669"/>
    <property type="project" value="InterPro"/>
</dbReference>
<evidence type="ECO:0000256" key="4">
    <source>
        <dbReference type="SAM" id="SignalP"/>
    </source>
</evidence>
<dbReference type="GO" id="GO:1904680">
    <property type="term" value="F:peptide transmembrane transporter activity"/>
    <property type="evidence" value="ECO:0007669"/>
    <property type="project" value="TreeGrafter"/>
</dbReference>
<dbReference type="CDD" id="cd00995">
    <property type="entry name" value="PBP2_NikA_DppA_OppA_like"/>
    <property type="match status" value="1"/>
</dbReference>
<comment type="caution">
    <text evidence="6">The sequence shown here is derived from an EMBL/GenBank/DDBJ whole genome shotgun (WGS) entry which is preliminary data.</text>
</comment>
<gene>
    <name evidence="6" type="ORF">F0919_13845</name>
</gene>
<sequence length="542" mass="62501">MFFRKKITFLIILLSFFAACKTHREEKKMIFRYNQIEGIETLDPAFAKSIAIMWGTHFIFNTLLEVDSGLQTVPSLAKSWECSADGLQYTFHLRNDVYFQDNDAFPNGKGRKMTAADVVYTFRRLINPDVAAAGAWVFNDRVSKDKPFQALDDTTVLITLKEPFRPLPQILTMQYCAVVPKEVVEKWGKDFRNHPCGTGPFQLKYWDEGTTMVLYKNPHYWEFDESRVRLPYLDAIQVSFNDTKALEFLLFKQKKTDFMYRIDGSMKDMVLTRHGTLQPGFSNSMNLLKHSYLYDEYIGFVMDSANDLVKNNPVRLRKIRQAINYAIDRKKIVTYFRNGIGIPAEKGGFIPSVMIPDKYKVVEGYEYNPSKALQLLAEAGFPNGKNLPVITLTVPDADVDICNFVATQLNEVGIHTEIQIMLKGLMRQMMTKNQLPFFKAGWVADYPDAETFLACFYSGFPSPPNYTQFKSKVFDDWYQQSLKINDDTFRLQLYAKMDSLVSSEAPVVPLFYDEILHFTQKNITGFQTNALNIIDLRRVKKN</sequence>
<dbReference type="Proteomes" id="UP000323632">
    <property type="component" value="Unassembled WGS sequence"/>
</dbReference>
<dbReference type="Gene3D" id="3.10.105.10">
    <property type="entry name" value="Dipeptide-binding Protein, Domain 3"/>
    <property type="match status" value="1"/>
</dbReference>
<dbReference type="GO" id="GO:0015833">
    <property type="term" value="P:peptide transport"/>
    <property type="evidence" value="ECO:0007669"/>
    <property type="project" value="TreeGrafter"/>
</dbReference>
<dbReference type="AlphaFoldDB" id="A0A5M6CEW5"/>
<dbReference type="InterPro" id="IPR039424">
    <property type="entry name" value="SBP_5"/>
</dbReference>
<dbReference type="InterPro" id="IPR030678">
    <property type="entry name" value="Peptide/Ni-bd"/>
</dbReference>
<dbReference type="Gene3D" id="3.90.76.10">
    <property type="entry name" value="Dipeptide-binding Protein, Domain 1"/>
    <property type="match status" value="1"/>
</dbReference>
<keyword evidence="7" id="KW-1185">Reference proteome</keyword>
<comment type="similarity">
    <text evidence="1">Belongs to the bacterial solute-binding protein 5 family.</text>
</comment>
<feature type="chain" id="PRO_5024401580" evidence="4">
    <location>
        <begin position="21"/>
        <end position="542"/>
    </location>
</feature>
<dbReference type="PROSITE" id="PS51257">
    <property type="entry name" value="PROKAR_LIPOPROTEIN"/>
    <property type="match status" value="1"/>
</dbReference>
<dbReference type="RefSeq" id="WP_150033363.1">
    <property type="nucleotide sequence ID" value="NZ_VWSH01000003.1"/>
</dbReference>
<dbReference type="InterPro" id="IPR000914">
    <property type="entry name" value="SBP_5_dom"/>
</dbReference>
<dbReference type="PANTHER" id="PTHR30290">
    <property type="entry name" value="PERIPLASMIC BINDING COMPONENT OF ABC TRANSPORTER"/>
    <property type="match status" value="1"/>
</dbReference>
<dbReference type="Pfam" id="PF00496">
    <property type="entry name" value="SBP_bac_5"/>
    <property type="match status" value="1"/>
</dbReference>
<dbReference type="SUPFAM" id="SSF53850">
    <property type="entry name" value="Periplasmic binding protein-like II"/>
    <property type="match status" value="1"/>
</dbReference>
<keyword evidence="2" id="KW-0813">Transport</keyword>
<evidence type="ECO:0000256" key="1">
    <source>
        <dbReference type="ARBA" id="ARBA00005695"/>
    </source>
</evidence>
<evidence type="ECO:0000256" key="3">
    <source>
        <dbReference type="ARBA" id="ARBA00022729"/>
    </source>
</evidence>
<dbReference type="GO" id="GO:0030288">
    <property type="term" value="C:outer membrane-bounded periplasmic space"/>
    <property type="evidence" value="ECO:0007669"/>
    <property type="project" value="UniProtKB-ARBA"/>
</dbReference>
<protein>
    <submittedName>
        <fullName evidence="6">ABC transporter substrate-binding protein</fullName>
    </submittedName>
</protein>
<dbReference type="Gene3D" id="3.40.190.10">
    <property type="entry name" value="Periplasmic binding protein-like II"/>
    <property type="match status" value="1"/>
</dbReference>
<feature type="domain" description="Solute-binding protein family 5" evidence="5">
    <location>
        <begin position="72"/>
        <end position="460"/>
    </location>
</feature>
<feature type="signal peptide" evidence="4">
    <location>
        <begin position="1"/>
        <end position="20"/>
    </location>
</feature>
<evidence type="ECO:0000259" key="5">
    <source>
        <dbReference type="Pfam" id="PF00496"/>
    </source>
</evidence>
<evidence type="ECO:0000256" key="2">
    <source>
        <dbReference type="ARBA" id="ARBA00022448"/>
    </source>
</evidence>